<name>W1IRB8_9GAMM</name>
<protein>
    <submittedName>
        <fullName evidence="8">Acetyltransferase (GNAT-family protein)</fullName>
    </submittedName>
</protein>
<evidence type="ECO:0000313" key="9">
    <source>
        <dbReference type="Proteomes" id="UP000019202"/>
    </source>
</evidence>
<evidence type="ECO:0000259" key="7">
    <source>
        <dbReference type="Pfam" id="PF13508"/>
    </source>
</evidence>
<dbReference type="PANTHER" id="PTHR36449:SF1">
    <property type="entry name" value="ACETYLTRANSFERASE"/>
    <property type="match status" value="1"/>
</dbReference>
<dbReference type="SUPFAM" id="SSF55729">
    <property type="entry name" value="Acyl-CoA N-acyltransferases (Nat)"/>
    <property type="match status" value="1"/>
</dbReference>
<keyword evidence="4" id="KW-0808">Transferase</keyword>
<comment type="catalytic activity">
    <reaction evidence="6">
        <text>glycyl-tRNA(Gly) + acetyl-CoA = N-acetylglycyl-tRNA(Gly) + CoA + H(+)</text>
        <dbReference type="Rhea" id="RHEA:81867"/>
        <dbReference type="Rhea" id="RHEA-COMP:9683"/>
        <dbReference type="Rhea" id="RHEA-COMP:19766"/>
        <dbReference type="ChEBI" id="CHEBI:15378"/>
        <dbReference type="ChEBI" id="CHEBI:57287"/>
        <dbReference type="ChEBI" id="CHEBI:57288"/>
        <dbReference type="ChEBI" id="CHEBI:78522"/>
        <dbReference type="ChEBI" id="CHEBI:232036"/>
    </reaction>
</comment>
<dbReference type="InterPro" id="IPR016181">
    <property type="entry name" value="Acyl_CoA_acyltransferase"/>
</dbReference>
<dbReference type="Proteomes" id="UP000019202">
    <property type="component" value="Unassembled WGS sequence"/>
</dbReference>
<sequence length="164" mass="18111">MTDSSTLIISALDNSHDRASFHCGVPLLDEYIRKQAKQDVTRRISRVFVAINVTEPNKIIGYYTLSALSVEFSELPPSLAKKLPRRAVPAALLGRLAVNQTTQQGGVGRMLLADAIKRTLAITDIAIYAMIVDAIEGAQKFYEQYGFIPLTTGKNRLFLPMKSI</sequence>
<comment type="caution">
    <text evidence="8">The sequence shown here is derived from an EMBL/GenBank/DDBJ whole genome shotgun (WGS) entry which is preliminary data.</text>
</comment>
<evidence type="ECO:0000256" key="3">
    <source>
        <dbReference type="ARBA" id="ARBA00022649"/>
    </source>
</evidence>
<keyword evidence="9" id="KW-1185">Reference proteome</keyword>
<dbReference type="AlphaFoldDB" id="W1IRB8"/>
<dbReference type="EMBL" id="CBXF010000002">
    <property type="protein sequence ID" value="CDL81017.1"/>
    <property type="molecule type" value="Genomic_DNA"/>
</dbReference>
<organism evidence="8 9">
    <name type="scientific">Xenorhabdus szentirmaii DSM 16338</name>
    <dbReference type="NCBI Taxonomy" id="1427518"/>
    <lineage>
        <taxon>Bacteria</taxon>
        <taxon>Pseudomonadati</taxon>
        <taxon>Pseudomonadota</taxon>
        <taxon>Gammaproteobacteria</taxon>
        <taxon>Enterobacterales</taxon>
        <taxon>Morganellaceae</taxon>
        <taxon>Xenorhabdus</taxon>
    </lineage>
</organism>
<dbReference type="InterPro" id="IPR000182">
    <property type="entry name" value="GNAT_dom"/>
</dbReference>
<dbReference type="RefSeq" id="WP_038234268.1">
    <property type="nucleotide sequence ID" value="NZ_CAWLWS010000002.1"/>
</dbReference>
<dbReference type="GO" id="GO:0016747">
    <property type="term" value="F:acyltransferase activity, transferring groups other than amino-acyl groups"/>
    <property type="evidence" value="ECO:0007669"/>
    <property type="project" value="InterPro"/>
</dbReference>
<evidence type="ECO:0000256" key="6">
    <source>
        <dbReference type="ARBA" id="ARBA00049880"/>
    </source>
</evidence>
<keyword evidence="5" id="KW-0012">Acyltransferase</keyword>
<proteinExistence type="inferred from homology"/>
<dbReference type="Gene3D" id="3.40.630.30">
    <property type="match status" value="1"/>
</dbReference>
<evidence type="ECO:0000313" key="8">
    <source>
        <dbReference type="EMBL" id="CDL81017.1"/>
    </source>
</evidence>
<feature type="domain" description="N-acetyltransferase" evidence="7">
    <location>
        <begin position="45"/>
        <end position="148"/>
    </location>
</feature>
<evidence type="ECO:0000256" key="1">
    <source>
        <dbReference type="ARBA" id="ARBA00009342"/>
    </source>
</evidence>
<evidence type="ECO:0000256" key="5">
    <source>
        <dbReference type="ARBA" id="ARBA00023315"/>
    </source>
</evidence>
<evidence type="ECO:0000256" key="4">
    <source>
        <dbReference type="ARBA" id="ARBA00022679"/>
    </source>
</evidence>
<gene>
    <name evidence="8" type="ORF">XSR1_100065</name>
</gene>
<comment type="similarity">
    <text evidence="1">Belongs to the acetyltransferase family. GNAT subfamily.</text>
</comment>
<dbReference type="STRING" id="1427518.XSR1_100065"/>
<reference evidence="8" key="1">
    <citation type="submission" date="2013-11" db="EMBL/GenBank/DDBJ databases">
        <title>Draft genome sequence and annotation of the entomopathogenic bacteria, Xenorhabdus cabanillasi strain JM26 and Xenorhabdus szentirmai strain DSM 16338.</title>
        <authorList>
            <person name="Gualtieri M."/>
            <person name="Ogier J.C."/>
            <person name="Pages S."/>
            <person name="Givaudan A."/>
            <person name="Gaudriault S."/>
        </authorList>
    </citation>
    <scope>NUCLEOTIDE SEQUENCE [LARGE SCALE GENOMIC DNA]</scope>
    <source>
        <strain evidence="8">DSM 16338</strain>
    </source>
</reference>
<keyword evidence="2" id="KW-0678">Repressor</keyword>
<evidence type="ECO:0000256" key="2">
    <source>
        <dbReference type="ARBA" id="ARBA00022491"/>
    </source>
</evidence>
<accession>W1IRB8</accession>
<dbReference type="PANTHER" id="PTHR36449">
    <property type="entry name" value="ACETYLTRANSFERASE-RELATED"/>
    <property type="match status" value="1"/>
</dbReference>
<keyword evidence="3" id="KW-1277">Toxin-antitoxin system</keyword>
<dbReference type="OrthoDB" id="9799147at2"/>
<dbReference type="Pfam" id="PF13508">
    <property type="entry name" value="Acetyltransf_7"/>
    <property type="match status" value="1"/>
</dbReference>